<feature type="region of interest" description="Disordered" evidence="1">
    <location>
        <begin position="120"/>
        <end position="139"/>
    </location>
</feature>
<dbReference type="AlphaFoldDB" id="A0A7L4ZYF4"/>
<gene>
    <name evidence="2" type="ORF">F0P96_13080</name>
</gene>
<protein>
    <submittedName>
        <fullName evidence="2">Uncharacterized protein</fullName>
    </submittedName>
</protein>
<feature type="compositionally biased region" description="Basic and acidic residues" evidence="1">
    <location>
        <begin position="122"/>
        <end position="131"/>
    </location>
</feature>
<reference evidence="2 3" key="1">
    <citation type="submission" date="2019-09" db="EMBL/GenBank/DDBJ databases">
        <title>Genome sequence of Hymenobacter sp. M3.</title>
        <authorList>
            <person name="Srinivasan S."/>
        </authorList>
    </citation>
    <scope>NUCLEOTIDE SEQUENCE [LARGE SCALE GENOMIC DNA]</scope>
    <source>
        <strain evidence="2 3">M3</strain>
    </source>
</reference>
<proteinExistence type="predicted"/>
<keyword evidence="3" id="KW-1185">Reference proteome</keyword>
<organism evidence="2 3">
    <name type="scientific">Hymenobacter busanensis</name>
    <dbReference type="NCBI Taxonomy" id="2607656"/>
    <lineage>
        <taxon>Bacteria</taxon>
        <taxon>Pseudomonadati</taxon>
        <taxon>Bacteroidota</taxon>
        <taxon>Cytophagia</taxon>
        <taxon>Cytophagales</taxon>
        <taxon>Hymenobacteraceae</taxon>
        <taxon>Hymenobacter</taxon>
    </lineage>
</organism>
<sequence length="139" mass="15159">MTRYFCTALLLTLVACQQKDPQTVGATATAAEPAAPAAPADSTAAYLANPKIGDVLVVRFQPQGTSQEQFFFYQVFKLSGDTVLTHPAFKPVASADADTRTPGVFSPDAERAYTRAELASFQREDPLDPQHSRLVRIRR</sequence>
<comment type="caution">
    <text evidence="2">The sequence shown here is derived from an EMBL/GenBank/DDBJ whole genome shotgun (WGS) entry which is preliminary data.</text>
</comment>
<dbReference type="PROSITE" id="PS51257">
    <property type="entry name" value="PROKAR_LIPOPROTEIN"/>
    <property type="match status" value="1"/>
</dbReference>
<evidence type="ECO:0000313" key="2">
    <source>
        <dbReference type="EMBL" id="KAA9332401.1"/>
    </source>
</evidence>
<evidence type="ECO:0000256" key="1">
    <source>
        <dbReference type="SAM" id="MobiDB-lite"/>
    </source>
</evidence>
<name>A0A7L4ZYF4_9BACT</name>
<evidence type="ECO:0000313" key="3">
    <source>
        <dbReference type="Proteomes" id="UP000326380"/>
    </source>
</evidence>
<dbReference type="EMBL" id="VTWU01000004">
    <property type="protein sequence ID" value="KAA9332401.1"/>
    <property type="molecule type" value="Genomic_DNA"/>
</dbReference>
<accession>A0A7L4ZYF4</accession>
<dbReference type="RefSeq" id="WP_151079342.1">
    <property type="nucleotide sequence ID" value="NZ_CP047647.1"/>
</dbReference>
<dbReference type="Proteomes" id="UP000326380">
    <property type="component" value="Unassembled WGS sequence"/>
</dbReference>